<evidence type="ECO:0000313" key="2">
    <source>
        <dbReference type="EMBL" id="CAL1401599.1"/>
    </source>
</evidence>
<dbReference type="EMBL" id="OZ034820">
    <property type="protein sequence ID" value="CAL1401599.1"/>
    <property type="molecule type" value="Genomic_DNA"/>
</dbReference>
<gene>
    <name evidence="2" type="ORF">LTRI10_LOCUS41647</name>
</gene>
<protein>
    <submittedName>
        <fullName evidence="2">Uncharacterized protein</fullName>
    </submittedName>
</protein>
<evidence type="ECO:0000256" key="1">
    <source>
        <dbReference type="SAM" id="MobiDB-lite"/>
    </source>
</evidence>
<sequence>MKSPFHSFSFPAQFHPAPPLLLFSSGHWRPASCDRRLVTGGLRPTTGSLRPKTRNQRKLESNPRPMTLIRRTDPCSATMSFVFSALASGDRRKVMQIPALLRRSSSLLLSPAACSSLPPLLKNARQPVTVGGGDCRFGEGDKIADQIDGGSQKKVESASERDFVHHVDLELWGRVLVGRGI</sequence>
<name>A0AAV2FTC4_9ROSI</name>
<dbReference type="Proteomes" id="UP001497516">
    <property type="component" value="Chromosome 7"/>
</dbReference>
<accession>A0AAV2FTC4</accession>
<dbReference type="AlphaFoldDB" id="A0AAV2FTC4"/>
<organism evidence="2 3">
    <name type="scientific">Linum trigynum</name>
    <dbReference type="NCBI Taxonomy" id="586398"/>
    <lineage>
        <taxon>Eukaryota</taxon>
        <taxon>Viridiplantae</taxon>
        <taxon>Streptophyta</taxon>
        <taxon>Embryophyta</taxon>
        <taxon>Tracheophyta</taxon>
        <taxon>Spermatophyta</taxon>
        <taxon>Magnoliopsida</taxon>
        <taxon>eudicotyledons</taxon>
        <taxon>Gunneridae</taxon>
        <taxon>Pentapetalae</taxon>
        <taxon>rosids</taxon>
        <taxon>fabids</taxon>
        <taxon>Malpighiales</taxon>
        <taxon>Linaceae</taxon>
        <taxon>Linum</taxon>
    </lineage>
</organism>
<evidence type="ECO:0000313" key="3">
    <source>
        <dbReference type="Proteomes" id="UP001497516"/>
    </source>
</evidence>
<reference evidence="2 3" key="1">
    <citation type="submission" date="2024-04" db="EMBL/GenBank/DDBJ databases">
        <authorList>
            <person name="Fracassetti M."/>
        </authorList>
    </citation>
    <scope>NUCLEOTIDE SEQUENCE [LARGE SCALE GENOMIC DNA]</scope>
</reference>
<feature type="region of interest" description="Disordered" evidence="1">
    <location>
        <begin position="40"/>
        <end position="62"/>
    </location>
</feature>
<keyword evidence="3" id="KW-1185">Reference proteome</keyword>
<proteinExistence type="predicted"/>